<dbReference type="InterPro" id="IPR036890">
    <property type="entry name" value="HATPase_C_sf"/>
</dbReference>
<dbReference type="GO" id="GO:0000155">
    <property type="term" value="F:phosphorelay sensor kinase activity"/>
    <property type="evidence" value="ECO:0007669"/>
    <property type="project" value="InterPro"/>
</dbReference>
<dbReference type="SUPFAM" id="SSF47384">
    <property type="entry name" value="Homodimeric domain of signal transducing histidine kinase"/>
    <property type="match status" value="1"/>
</dbReference>
<keyword evidence="5" id="KW-0547">Nucleotide-binding</keyword>
<dbReference type="EC" id="2.7.13.3" evidence="2"/>
<keyword evidence="8" id="KW-0902">Two-component regulatory system</keyword>
<dbReference type="Gene3D" id="3.40.50.2300">
    <property type="match status" value="2"/>
</dbReference>
<dbReference type="PANTHER" id="PTHR45339:SF1">
    <property type="entry name" value="HYBRID SIGNAL TRANSDUCTION HISTIDINE KINASE J"/>
    <property type="match status" value="1"/>
</dbReference>
<evidence type="ECO:0000256" key="9">
    <source>
        <dbReference type="ARBA" id="ARBA00064003"/>
    </source>
</evidence>
<dbReference type="EMBL" id="MPPL01000001">
    <property type="protein sequence ID" value="OKS87589.1"/>
    <property type="molecule type" value="Genomic_DNA"/>
</dbReference>
<dbReference type="FunFam" id="3.30.565.10:FF:000010">
    <property type="entry name" value="Sensor histidine kinase RcsC"/>
    <property type="match status" value="1"/>
</dbReference>
<proteinExistence type="predicted"/>
<keyword evidence="4" id="KW-0808">Transferase</keyword>
<dbReference type="SUPFAM" id="SSF52172">
    <property type="entry name" value="CheY-like"/>
    <property type="match status" value="2"/>
</dbReference>
<dbReference type="Gene3D" id="3.30.565.10">
    <property type="entry name" value="Histidine kinase-like ATPase, C-terminal domain"/>
    <property type="match status" value="1"/>
</dbReference>
<evidence type="ECO:0000256" key="4">
    <source>
        <dbReference type="ARBA" id="ARBA00022679"/>
    </source>
</evidence>
<keyword evidence="7" id="KW-0067">ATP-binding</keyword>
<keyword evidence="6" id="KW-0418">Kinase</keyword>
<feature type="transmembrane region" description="Helical" evidence="12">
    <location>
        <begin position="31"/>
        <end position="50"/>
    </location>
</feature>
<dbReference type="PROSITE" id="PS50110">
    <property type="entry name" value="RESPONSE_REGULATORY"/>
    <property type="match status" value="2"/>
</dbReference>
<dbReference type="InterPro" id="IPR011006">
    <property type="entry name" value="CheY-like_superfamily"/>
</dbReference>
<sequence length="789" mass="89188">MIDMTTNNLDPDFLLQKQRLKQQVNKRSDRLMDYFLFCYAAAALFFAIFYETWFMALSVTGVLLLAYYSVKLALPKSDLYQYVMSAVLGFFMALFIYQMHGMFEMHFFAFIGSAMLITYQNWKLQLPMFIVVAVHHIVFSYLQHMGVDGIYFSQLPYYDFGTLVIHLVLTVVIYFVCGLWAYQLDKYGDIQIRQTIKIGSFQKESELHEERKRNESVMKAYMQDLEKINDELMASKLLAEQSRLDADNAREAEETAHRQTEKALLEAERANQAKSTFLATMSHEIRTPMNGVIGMSYLLSDTPLSEQQRLYTDTITASGENLLVVINDILDYSKIEAGSMELDIFDLDLRSCIEDVLDICSTTAGQKSIEVGYLIEDDVPLQIVGDKTRLQQILTNLLGNALKFTEQGEVFVTVKKVGIFHDNSMTLQFEVRDTGIGISEEKLQRLFKAFSQGDSSTTRRYGGTGLGLVISEKLVKMMKGTMSVESKPNEGSTFIFTIHTTIGRRVLTPYTQYNMSAFAGRKVLVVDDNATNLTILKKQMEKWKLVPVIANGSTEGLSEFKQGDFDLVITDFNMPDMDGHRLTEEIKKLNANIPVLLLSSVCDQSQLQKPGLYTSILTKPVKEYILSKHISDALKGSNDVPAKDEAAGQKISGEFAKSNPLKILIAEDNKINQRVMIQVLKKLGYHDADVADDGAIALKMAAGKAYDIILMDVQMPEMDGMEATRVIRNTLSTQPVIMALTANTMQGDREDCLRAGMDDYIGKPIKVDELIAKLAHWYWKMQFNNEATR</sequence>
<accession>A0A1Q6A0N9</accession>
<evidence type="ECO:0000256" key="8">
    <source>
        <dbReference type="ARBA" id="ARBA00023012"/>
    </source>
</evidence>
<dbReference type="SMART" id="SM00448">
    <property type="entry name" value="REC"/>
    <property type="match status" value="2"/>
</dbReference>
<comment type="subunit">
    <text evidence="9">At low DSF concentrations, interacts with RpfF.</text>
</comment>
<dbReference type="InterPro" id="IPR003594">
    <property type="entry name" value="HATPase_dom"/>
</dbReference>
<evidence type="ECO:0000259" key="13">
    <source>
        <dbReference type="PROSITE" id="PS50109"/>
    </source>
</evidence>
<feature type="domain" description="Response regulatory" evidence="14">
    <location>
        <begin position="522"/>
        <end position="634"/>
    </location>
</feature>
<feature type="transmembrane region" description="Helical" evidence="12">
    <location>
        <begin position="56"/>
        <end position="74"/>
    </location>
</feature>
<evidence type="ECO:0000256" key="3">
    <source>
        <dbReference type="ARBA" id="ARBA00022553"/>
    </source>
</evidence>
<dbReference type="PROSITE" id="PS50109">
    <property type="entry name" value="HIS_KIN"/>
    <property type="match status" value="1"/>
</dbReference>
<evidence type="ECO:0000256" key="10">
    <source>
        <dbReference type="ARBA" id="ARBA00068150"/>
    </source>
</evidence>
<dbReference type="SMART" id="SM00388">
    <property type="entry name" value="HisKA"/>
    <property type="match status" value="1"/>
</dbReference>
<evidence type="ECO:0000313" key="15">
    <source>
        <dbReference type="EMBL" id="OKS87589.1"/>
    </source>
</evidence>
<gene>
    <name evidence="15" type="ORF">RG47T_3050</name>
</gene>
<feature type="domain" description="Response regulatory" evidence="14">
    <location>
        <begin position="662"/>
        <end position="778"/>
    </location>
</feature>
<evidence type="ECO:0000256" key="1">
    <source>
        <dbReference type="ARBA" id="ARBA00000085"/>
    </source>
</evidence>
<name>A0A1Q6A0N9_9SPHI</name>
<evidence type="ECO:0000256" key="11">
    <source>
        <dbReference type="PROSITE-ProRule" id="PRU00169"/>
    </source>
</evidence>
<dbReference type="CDD" id="cd17546">
    <property type="entry name" value="REC_hyHK_CKI1_RcsC-like"/>
    <property type="match status" value="2"/>
</dbReference>
<dbReference type="InterPro" id="IPR004358">
    <property type="entry name" value="Sig_transdc_His_kin-like_C"/>
</dbReference>
<dbReference type="OrthoDB" id="9809670at2"/>
<feature type="domain" description="Histidine kinase" evidence="13">
    <location>
        <begin position="280"/>
        <end position="502"/>
    </location>
</feature>
<keyword evidence="3 11" id="KW-0597">Phosphoprotein</keyword>
<organism evidence="15 16">
    <name type="scientific">Mucilaginibacter polytrichastri</name>
    <dbReference type="NCBI Taxonomy" id="1302689"/>
    <lineage>
        <taxon>Bacteria</taxon>
        <taxon>Pseudomonadati</taxon>
        <taxon>Bacteroidota</taxon>
        <taxon>Sphingobacteriia</taxon>
        <taxon>Sphingobacteriales</taxon>
        <taxon>Sphingobacteriaceae</taxon>
        <taxon>Mucilaginibacter</taxon>
    </lineage>
</organism>
<feature type="modified residue" description="4-aspartylphosphate" evidence="11">
    <location>
        <position position="712"/>
    </location>
</feature>
<comment type="caution">
    <text evidence="15">The sequence shown here is derived from an EMBL/GenBank/DDBJ whole genome shotgun (WGS) entry which is preliminary data.</text>
</comment>
<reference evidence="15 16" key="1">
    <citation type="submission" date="2016-11" db="EMBL/GenBank/DDBJ databases">
        <title>Whole Genome Sequencing of Mucilaginibacter polytrichastri RG4-7(T) isolated from the moss sample.</title>
        <authorList>
            <person name="Li Y."/>
        </authorList>
    </citation>
    <scope>NUCLEOTIDE SEQUENCE [LARGE SCALE GENOMIC DNA]</scope>
    <source>
        <strain evidence="15 16">RG4-7</strain>
    </source>
</reference>
<keyword evidence="12" id="KW-0812">Transmembrane</keyword>
<dbReference type="InterPro" id="IPR003661">
    <property type="entry name" value="HisK_dim/P_dom"/>
</dbReference>
<evidence type="ECO:0000313" key="16">
    <source>
        <dbReference type="Proteomes" id="UP000186720"/>
    </source>
</evidence>
<evidence type="ECO:0000256" key="6">
    <source>
        <dbReference type="ARBA" id="ARBA00022777"/>
    </source>
</evidence>
<dbReference type="Pfam" id="PF00512">
    <property type="entry name" value="HisKA"/>
    <property type="match status" value="1"/>
</dbReference>
<dbReference type="InterPro" id="IPR001789">
    <property type="entry name" value="Sig_transdc_resp-reg_receiver"/>
</dbReference>
<dbReference type="AlphaFoldDB" id="A0A1Q6A0N9"/>
<dbReference type="PANTHER" id="PTHR45339">
    <property type="entry name" value="HYBRID SIGNAL TRANSDUCTION HISTIDINE KINASE J"/>
    <property type="match status" value="1"/>
</dbReference>
<dbReference type="CDD" id="cd00082">
    <property type="entry name" value="HisKA"/>
    <property type="match status" value="1"/>
</dbReference>
<keyword evidence="16" id="KW-1185">Reference proteome</keyword>
<keyword evidence="12" id="KW-0472">Membrane</keyword>
<feature type="transmembrane region" description="Helical" evidence="12">
    <location>
        <begin position="126"/>
        <end position="143"/>
    </location>
</feature>
<dbReference type="Proteomes" id="UP000186720">
    <property type="component" value="Unassembled WGS sequence"/>
</dbReference>
<evidence type="ECO:0000256" key="12">
    <source>
        <dbReference type="SAM" id="Phobius"/>
    </source>
</evidence>
<evidence type="ECO:0000256" key="2">
    <source>
        <dbReference type="ARBA" id="ARBA00012438"/>
    </source>
</evidence>
<dbReference type="SMART" id="SM00387">
    <property type="entry name" value="HATPase_c"/>
    <property type="match status" value="1"/>
</dbReference>
<evidence type="ECO:0000256" key="5">
    <source>
        <dbReference type="ARBA" id="ARBA00022741"/>
    </source>
</evidence>
<dbReference type="GO" id="GO:0005524">
    <property type="term" value="F:ATP binding"/>
    <property type="evidence" value="ECO:0007669"/>
    <property type="project" value="UniProtKB-KW"/>
</dbReference>
<dbReference type="Gene3D" id="1.10.287.130">
    <property type="match status" value="1"/>
</dbReference>
<dbReference type="STRING" id="1302689.RG47T_3050"/>
<dbReference type="SUPFAM" id="SSF55874">
    <property type="entry name" value="ATPase domain of HSP90 chaperone/DNA topoisomerase II/histidine kinase"/>
    <property type="match status" value="1"/>
</dbReference>
<protein>
    <recommendedName>
        <fullName evidence="10">Sensory/regulatory protein RpfC</fullName>
        <ecNumber evidence="2">2.7.13.3</ecNumber>
    </recommendedName>
</protein>
<feature type="transmembrane region" description="Helical" evidence="12">
    <location>
        <begin position="163"/>
        <end position="182"/>
    </location>
</feature>
<feature type="transmembrane region" description="Helical" evidence="12">
    <location>
        <begin position="79"/>
        <end position="97"/>
    </location>
</feature>
<dbReference type="CDD" id="cd16922">
    <property type="entry name" value="HATPase_EvgS-ArcB-TorS-like"/>
    <property type="match status" value="1"/>
</dbReference>
<dbReference type="PRINTS" id="PR00344">
    <property type="entry name" value="BCTRLSENSOR"/>
</dbReference>
<dbReference type="FunFam" id="1.10.287.130:FF:000002">
    <property type="entry name" value="Two-component osmosensing histidine kinase"/>
    <property type="match status" value="1"/>
</dbReference>
<dbReference type="InterPro" id="IPR036097">
    <property type="entry name" value="HisK_dim/P_sf"/>
</dbReference>
<evidence type="ECO:0000259" key="14">
    <source>
        <dbReference type="PROSITE" id="PS50110"/>
    </source>
</evidence>
<keyword evidence="12" id="KW-1133">Transmembrane helix</keyword>
<dbReference type="Pfam" id="PF00072">
    <property type="entry name" value="Response_reg"/>
    <property type="match status" value="2"/>
</dbReference>
<dbReference type="InterPro" id="IPR005467">
    <property type="entry name" value="His_kinase_dom"/>
</dbReference>
<comment type="catalytic activity">
    <reaction evidence="1">
        <text>ATP + protein L-histidine = ADP + protein N-phospho-L-histidine.</text>
        <dbReference type="EC" id="2.7.13.3"/>
    </reaction>
</comment>
<dbReference type="Pfam" id="PF02518">
    <property type="entry name" value="HATPase_c"/>
    <property type="match status" value="1"/>
</dbReference>
<evidence type="ECO:0000256" key="7">
    <source>
        <dbReference type="ARBA" id="ARBA00022840"/>
    </source>
</evidence>
<feature type="modified residue" description="4-aspartylphosphate" evidence="11">
    <location>
        <position position="571"/>
    </location>
</feature>